<dbReference type="PANTHER" id="PTHR43525">
    <property type="entry name" value="PROTEIN MALY"/>
    <property type="match status" value="1"/>
</dbReference>
<dbReference type="InterPro" id="IPR015424">
    <property type="entry name" value="PyrdxlP-dep_Trfase"/>
</dbReference>
<evidence type="ECO:0000256" key="5">
    <source>
        <dbReference type="ARBA" id="ARBA00037974"/>
    </source>
</evidence>
<dbReference type="Proteomes" id="UP000186112">
    <property type="component" value="Unassembled WGS sequence"/>
</dbReference>
<dbReference type="GO" id="GO:0030170">
    <property type="term" value="F:pyridoxal phosphate binding"/>
    <property type="evidence" value="ECO:0007669"/>
    <property type="project" value="InterPro"/>
</dbReference>
<evidence type="ECO:0000259" key="6">
    <source>
        <dbReference type="Pfam" id="PF00155"/>
    </source>
</evidence>
<dbReference type="OrthoDB" id="9802872at2"/>
<dbReference type="EC" id="4.4.1.13" evidence="2"/>
<dbReference type="Gene3D" id="3.90.1150.10">
    <property type="entry name" value="Aspartate Aminotransferase, domain 1"/>
    <property type="match status" value="1"/>
</dbReference>
<dbReference type="Pfam" id="PF00155">
    <property type="entry name" value="Aminotran_1_2"/>
    <property type="match status" value="1"/>
</dbReference>
<dbReference type="EMBL" id="LTDM01000011">
    <property type="protein sequence ID" value="OLS03095.1"/>
    <property type="molecule type" value="Genomic_DNA"/>
</dbReference>
<dbReference type="SUPFAM" id="SSF53383">
    <property type="entry name" value="PLP-dependent transferases"/>
    <property type="match status" value="1"/>
</dbReference>
<keyword evidence="8" id="KW-1185">Reference proteome</keyword>
<dbReference type="InterPro" id="IPR015421">
    <property type="entry name" value="PyrdxlP-dep_Trfase_major"/>
</dbReference>
<dbReference type="Gene3D" id="3.40.640.10">
    <property type="entry name" value="Type I PLP-dependent aspartate aminotransferase-like (Major domain)"/>
    <property type="match status" value="1"/>
</dbReference>
<sequence length="394" mass="44960">MSYNFDKIVNRKDTDSTKWNNLKDNYGSEDLLPMWIADMDFQSPTDVIDALKKRVEHGVFGYPYIGTNVYDSIINWVRKRYHWDIKKEWIIFTPGVIVGLNIGIKEIGEKGDNVVVQTPVYPPFFRVVENYGRELKVNPIKFDSGKFVMDFEDLEEKIDDKTKVMMLCNPHNPVGRAWTKEELNRLGEICIKNDLTIISDEIHADLTLRGTKHIPIASISEELSNRTITLISPSKTFNIAGLFTSIAIVPNKELRERFTKSLEQMEIGHVSIFGSVGLEAAYSKGEEWLNEALLYIEDNIDFVIEYIKKNIPEIKVVKPEATYLLWLDFRGLNKTADEVNEALLNVGKIILNDGRPYGEGGEGYFRLNVGCARSIVEDGLDRIKKSVESLKVKA</sequence>
<organism evidence="7 8">
    <name type="scientific">Tissierella creatinophila DSM 6911</name>
    <dbReference type="NCBI Taxonomy" id="1123403"/>
    <lineage>
        <taxon>Bacteria</taxon>
        <taxon>Bacillati</taxon>
        <taxon>Bacillota</taxon>
        <taxon>Tissierellia</taxon>
        <taxon>Tissierellales</taxon>
        <taxon>Tissierellaceae</taxon>
        <taxon>Tissierella</taxon>
    </lineage>
</organism>
<keyword evidence="4 7" id="KW-0456">Lyase</keyword>
<dbReference type="PANTHER" id="PTHR43525:SF1">
    <property type="entry name" value="PROTEIN MALY"/>
    <property type="match status" value="1"/>
</dbReference>
<comment type="cofactor">
    <cofactor evidence="1">
        <name>pyridoxal 5'-phosphate</name>
        <dbReference type="ChEBI" id="CHEBI:597326"/>
    </cofactor>
</comment>
<dbReference type="InterPro" id="IPR027619">
    <property type="entry name" value="C-S_lyase_PatB-like"/>
</dbReference>
<proteinExistence type="inferred from homology"/>
<evidence type="ECO:0000313" key="8">
    <source>
        <dbReference type="Proteomes" id="UP000186112"/>
    </source>
</evidence>
<protein>
    <recommendedName>
        <fullName evidence="2">cysteine-S-conjugate beta-lyase</fullName>
        <ecNumber evidence="2">4.4.1.13</ecNumber>
    </recommendedName>
</protein>
<keyword evidence="3" id="KW-0663">Pyridoxal phosphate</keyword>
<evidence type="ECO:0000313" key="7">
    <source>
        <dbReference type="EMBL" id="OLS03095.1"/>
    </source>
</evidence>
<comment type="similarity">
    <text evidence="5">Belongs to the class-II pyridoxal-phosphate-dependent aminotransferase family. MalY/PatB cystathionine beta-lyase subfamily.</text>
</comment>
<dbReference type="RefSeq" id="WP_075725371.1">
    <property type="nucleotide sequence ID" value="NZ_LTDM01000011.1"/>
</dbReference>
<name>A0A1U7M738_TISCR</name>
<evidence type="ECO:0000256" key="4">
    <source>
        <dbReference type="ARBA" id="ARBA00023239"/>
    </source>
</evidence>
<evidence type="ECO:0000256" key="2">
    <source>
        <dbReference type="ARBA" id="ARBA00012224"/>
    </source>
</evidence>
<dbReference type="GO" id="GO:0047804">
    <property type="term" value="F:cysteine-S-conjugate beta-lyase activity"/>
    <property type="evidence" value="ECO:0007669"/>
    <property type="project" value="UniProtKB-EC"/>
</dbReference>
<dbReference type="AlphaFoldDB" id="A0A1U7M738"/>
<dbReference type="CDD" id="cd00609">
    <property type="entry name" value="AAT_like"/>
    <property type="match status" value="1"/>
</dbReference>
<feature type="domain" description="Aminotransferase class I/classII large" evidence="6">
    <location>
        <begin position="38"/>
        <end position="383"/>
    </location>
</feature>
<comment type="caution">
    <text evidence="7">The sequence shown here is derived from an EMBL/GenBank/DDBJ whole genome shotgun (WGS) entry which is preliminary data.</text>
</comment>
<reference evidence="7 8" key="1">
    <citation type="submission" date="2016-02" db="EMBL/GenBank/DDBJ databases">
        <title>Genome sequence of Tissierella creatinophila DSM 6911.</title>
        <authorList>
            <person name="Poehlein A."/>
            <person name="Daniel R."/>
        </authorList>
    </citation>
    <scope>NUCLEOTIDE SEQUENCE [LARGE SCALE GENOMIC DNA]</scope>
    <source>
        <strain evidence="7 8">DSM 6911</strain>
    </source>
</reference>
<gene>
    <name evidence="7" type="primary">patB</name>
    <name evidence="7" type="ORF">TICRE_07910</name>
</gene>
<dbReference type="InterPro" id="IPR015422">
    <property type="entry name" value="PyrdxlP-dep_Trfase_small"/>
</dbReference>
<dbReference type="InterPro" id="IPR051798">
    <property type="entry name" value="Class-II_PLP-Dep_Aminotrans"/>
</dbReference>
<accession>A0A1U7M738</accession>
<dbReference type="InterPro" id="IPR004839">
    <property type="entry name" value="Aminotransferase_I/II_large"/>
</dbReference>
<dbReference type="NCBIfam" id="TIGR04350">
    <property type="entry name" value="C_S_lyase_PatB"/>
    <property type="match status" value="1"/>
</dbReference>
<evidence type="ECO:0000256" key="1">
    <source>
        <dbReference type="ARBA" id="ARBA00001933"/>
    </source>
</evidence>
<evidence type="ECO:0000256" key="3">
    <source>
        <dbReference type="ARBA" id="ARBA00022898"/>
    </source>
</evidence>